<sequence length="220" mass="24276">MRVITVILQMSCCLILSGNFVTPWQTTNAIGKRLGCQDRDRRHCAQKISVVQRSSNINSNDMGGEDYVLDNEEPLSVIFQRGLVLQRSGDYEGALKEYNFFVKAAEGCGVSPEMFAEVHVNIGAVYFKDIENEDLAKHHFELAIQYRPIGTAYVNLALIDLRKGSSAGASDPVTGRACLGEARSNLKKAIELNDSKETKVAAMKLLADVDAIMGQMNLMR</sequence>
<protein>
    <recommendedName>
        <fullName evidence="3">MalT-like TPR region domain-containing protein</fullName>
    </recommendedName>
</protein>
<keyword evidence="1" id="KW-0732">Signal</keyword>
<reference evidence="2" key="1">
    <citation type="submission" date="2021-01" db="EMBL/GenBank/DDBJ databases">
        <authorList>
            <person name="Corre E."/>
            <person name="Pelletier E."/>
            <person name="Niang G."/>
            <person name="Scheremetjew M."/>
            <person name="Finn R."/>
            <person name="Kale V."/>
            <person name="Holt S."/>
            <person name="Cochrane G."/>
            <person name="Meng A."/>
            <person name="Brown T."/>
            <person name="Cohen L."/>
        </authorList>
    </citation>
    <scope>NUCLEOTIDE SEQUENCE</scope>
    <source>
        <strain evidence="2">10249 10 AB</strain>
    </source>
</reference>
<dbReference type="EMBL" id="HBIX01025407">
    <property type="protein sequence ID" value="CAE0724692.1"/>
    <property type="molecule type" value="Transcribed_RNA"/>
</dbReference>
<dbReference type="SUPFAM" id="SSF48452">
    <property type="entry name" value="TPR-like"/>
    <property type="match status" value="1"/>
</dbReference>
<evidence type="ECO:0008006" key="3">
    <source>
        <dbReference type="Google" id="ProtNLM"/>
    </source>
</evidence>
<name>A0A7S4ASB1_9STRA</name>
<dbReference type="AlphaFoldDB" id="A0A7S4ASB1"/>
<gene>
    <name evidence="2" type="ORF">PAUS00366_LOCUS17449</name>
</gene>
<proteinExistence type="predicted"/>
<evidence type="ECO:0000256" key="1">
    <source>
        <dbReference type="SAM" id="SignalP"/>
    </source>
</evidence>
<organism evidence="2">
    <name type="scientific">Pseudo-nitzschia australis</name>
    <dbReference type="NCBI Taxonomy" id="44445"/>
    <lineage>
        <taxon>Eukaryota</taxon>
        <taxon>Sar</taxon>
        <taxon>Stramenopiles</taxon>
        <taxon>Ochrophyta</taxon>
        <taxon>Bacillariophyta</taxon>
        <taxon>Bacillariophyceae</taxon>
        <taxon>Bacillariophycidae</taxon>
        <taxon>Bacillariales</taxon>
        <taxon>Bacillariaceae</taxon>
        <taxon>Pseudo-nitzschia</taxon>
    </lineage>
</organism>
<feature type="chain" id="PRO_5031077631" description="MalT-like TPR region domain-containing protein" evidence="1">
    <location>
        <begin position="19"/>
        <end position="220"/>
    </location>
</feature>
<dbReference type="Gene3D" id="1.25.40.10">
    <property type="entry name" value="Tetratricopeptide repeat domain"/>
    <property type="match status" value="1"/>
</dbReference>
<evidence type="ECO:0000313" key="2">
    <source>
        <dbReference type="EMBL" id="CAE0724692.1"/>
    </source>
</evidence>
<feature type="signal peptide" evidence="1">
    <location>
        <begin position="1"/>
        <end position="18"/>
    </location>
</feature>
<dbReference type="InterPro" id="IPR011990">
    <property type="entry name" value="TPR-like_helical_dom_sf"/>
</dbReference>
<accession>A0A7S4ASB1</accession>